<keyword evidence="3" id="KW-0934">Plastid</keyword>
<evidence type="ECO:0008006" key="10">
    <source>
        <dbReference type="Google" id="ProtNLM"/>
    </source>
</evidence>
<dbReference type="NCBIfam" id="TIGR00756">
    <property type="entry name" value="PPR"/>
    <property type="match status" value="5"/>
</dbReference>
<keyword evidence="4" id="KW-0677">Repeat</keyword>
<evidence type="ECO:0000256" key="5">
    <source>
        <dbReference type="ARBA" id="ARBA00022946"/>
    </source>
</evidence>
<dbReference type="InterPro" id="IPR046848">
    <property type="entry name" value="E_motif"/>
</dbReference>
<reference evidence="8" key="1">
    <citation type="submission" date="2022-04" db="EMBL/GenBank/DDBJ databases">
        <title>Carnegiea gigantea Genome sequencing and assembly v2.</title>
        <authorList>
            <person name="Copetti D."/>
            <person name="Sanderson M.J."/>
            <person name="Burquez A."/>
            <person name="Wojciechowski M.F."/>
        </authorList>
    </citation>
    <scope>NUCLEOTIDE SEQUENCE</scope>
    <source>
        <strain evidence="8">SGP5-SGP5p</strain>
        <tissue evidence="8">Aerial part</tissue>
    </source>
</reference>
<feature type="repeat" description="PPR" evidence="6">
    <location>
        <begin position="492"/>
        <end position="526"/>
    </location>
</feature>
<dbReference type="PANTHER" id="PTHR47926">
    <property type="entry name" value="PENTATRICOPEPTIDE REPEAT-CONTAINING PROTEIN"/>
    <property type="match status" value="1"/>
</dbReference>
<protein>
    <recommendedName>
        <fullName evidence="10">Pentatricopeptide repeat-containing protein</fullName>
    </recommendedName>
</protein>
<comment type="caution">
    <text evidence="8">The sequence shown here is derived from an EMBL/GenBank/DDBJ whole genome shotgun (WGS) entry which is preliminary data.</text>
</comment>
<dbReference type="PANTHER" id="PTHR47926:SF452">
    <property type="entry name" value="PENTATRICOPEPTIDE REPEAT-CONTAINING PROTEIN"/>
    <property type="match status" value="1"/>
</dbReference>
<evidence type="ECO:0000256" key="4">
    <source>
        <dbReference type="ARBA" id="ARBA00022737"/>
    </source>
</evidence>
<dbReference type="Pfam" id="PF20431">
    <property type="entry name" value="E_motif"/>
    <property type="match status" value="1"/>
</dbReference>
<organism evidence="8 9">
    <name type="scientific">Carnegiea gigantea</name>
    <dbReference type="NCBI Taxonomy" id="171969"/>
    <lineage>
        <taxon>Eukaryota</taxon>
        <taxon>Viridiplantae</taxon>
        <taxon>Streptophyta</taxon>
        <taxon>Embryophyta</taxon>
        <taxon>Tracheophyta</taxon>
        <taxon>Spermatophyta</taxon>
        <taxon>Magnoliopsida</taxon>
        <taxon>eudicotyledons</taxon>
        <taxon>Gunneridae</taxon>
        <taxon>Pentapetalae</taxon>
        <taxon>Caryophyllales</taxon>
        <taxon>Cactineae</taxon>
        <taxon>Cactaceae</taxon>
        <taxon>Cactoideae</taxon>
        <taxon>Echinocereeae</taxon>
        <taxon>Carnegiea</taxon>
    </lineage>
</organism>
<dbReference type="Proteomes" id="UP001153076">
    <property type="component" value="Unassembled WGS sequence"/>
</dbReference>
<feature type="repeat" description="PPR" evidence="6">
    <location>
        <begin position="628"/>
        <end position="658"/>
    </location>
</feature>
<dbReference type="EMBL" id="JAKOGI010000348">
    <property type="protein sequence ID" value="KAJ8436367.1"/>
    <property type="molecule type" value="Genomic_DNA"/>
</dbReference>
<dbReference type="GO" id="GO:0003729">
    <property type="term" value="F:mRNA binding"/>
    <property type="evidence" value="ECO:0007669"/>
    <property type="project" value="UniProtKB-ARBA"/>
</dbReference>
<feature type="region of interest" description="Disordered" evidence="7">
    <location>
        <begin position="1"/>
        <end position="42"/>
    </location>
</feature>
<dbReference type="PROSITE" id="PS51375">
    <property type="entry name" value="PPR"/>
    <property type="match status" value="5"/>
</dbReference>
<evidence type="ECO:0000256" key="1">
    <source>
        <dbReference type="ARBA" id="ARBA00004229"/>
    </source>
</evidence>
<feature type="repeat" description="PPR" evidence="6">
    <location>
        <begin position="185"/>
        <end position="219"/>
    </location>
</feature>
<dbReference type="InterPro" id="IPR011990">
    <property type="entry name" value="TPR-like_helical_dom_sf"/>
</dbReference>
<dbReference type="GO" id="GO:0009451">
    <property type="term" value="P:RNA modification"/>
    <property type="evidence" value="ECO:0007669"/>
    <property type="project" value="InterPro"/>
</dbReference>
<comment type="subcellular location">
    <subcellularLocation>
        <location evidence="1">Plastid</location>
        <location evidence="1">Chloroplast</location>
    </subcellularLocation>
</comment>
<dbReference type="FunFam" id="1.25.40.10:FF:000090">
    <property type="entry name" value="Pentatricopeptide repeat-containing protein, chloroplastic"/>
    <property type="match status" value="1"/>
</dbReference>
<evidence type="ECO:0000256" key="6">
    <source>
        <dbReference type="PROSITE-ProRule" id="PRU00708"/>
    </source>
</evidence>
<dbReference type="Pfam" id="PF13041">
    <property type="entry name" value="PPR_2"/>
    <property type="match status" value="3"/>
</dbReference>
<dbReference type="InterPro" id="IPR046960">
    <property type="entry name" value="PPR_At4g14850-like_plant"/>
</dbReference>
<dbReference type="FunFam" id="1.25.40.10:FF:000645">
    <property type="entry name" value="Pentatricopeptide repeat-containing protein chloroplastic"/>
    <property type="match status" value="1"/>
</dbReference>
<evidence type="ECO:0000256" key="2">
    <source>
        <dbReference type="ARBA" id="ARBA00022528"/>
    </source>
</evidence>
<gene>
    <name evidence="8" type="ORF">Cgig2_017163</name>
</gene>
<keyword evidence="2" id="KW-0150">Chloroplast</keyword>
<keyword evidence="9" id="KW-1185">Reference proteome</keyword>
<evidence type="ECO:0000313" key="9">
    <source>
        <dbReference type="Proteomes" id="UP001153076"/>
    </source>
</evidence>
<evidence type="ECO:0000256" key="7">
    <source>
        <dbReference type="SAM" id="MobiDB-lite"/>
    </source>
</evidence>
<evidence type="ECO:0000256" key="3">
    <source>
        <dbReference type="ARBA" id="ARBA00022640"/>
    </source>
</evidence>
<feature type="repeat" description="PPR" evidence="6">
    <location>
        <begin position="593"/>
        <end position="627"/>
    </location>
</feature>
<dbReference type="GO" id="GO:0009507">
    <property type="term" value="C:chloroplast"/>
    <property type="evidence" value="ECO:0007669"/>
    <property type="project" value="UniProtKB-SubCell"/>
</dbReference>
<feature type="repeat" description="PPR" evidence="6">
    <location>
        <begin position="390"/>
        <end position="424"/>
    </location>
</feature>
<dbReference type="FunFam" id="1.25.40.10:FF:000496">
    <property type="entry name" value="Pentatricopeptide repeat-containing protein chloroplastic"/>
    <property type="match status" value="1"/>
</dbReference>
<accession>A0A9Q1K4S4</accession>
<dbReference type="Gene3D" id="1.25.40.10">
    <property type="entry name" value="Tetratricopeptide repeat domain"/>
    <property type="match status" value="7"/>
</dbReference>
<sequence>MSTSTLHLPTAPPSPPSNRQPSAHLSLSGPPPNSLDEPPMALKTPSIRSRLSRLCQDGQPHVARQVFDTLPRPTTVLWNTIVIGFICNSLPLEALLFYSRMRSTASIKCDSYTYSSVLKACAGTRLLRIGKAVHCHVIRSNINASRIVYNSLLNMYSTCLSSTVVSQFSEVDLVRRVFDTMKKRDVVSWNTVISWFVKTERFAEAVMHFVLMLKMGINPTALSFVNVLPAVPGICDYRLGNVLYGMLIKFGMGYVDDLFAISSAIVMYSEMGYVDLARKIFDGCLHRNVEVWNSMIGGYMQNNCFIEALDLFVDALTSEHMMLDDVSYISALTTVSQLQQFSMGQQLHAHVLKHPKALSVTVLNAVVVMYSRCNCVQDSFKVFDSMTEKDVVSWNTMITALVQNGLDEEGLMLVYEMQKQGFKIDTVTVTALLSSASNMRSEAIGKQTHAYLVRHGIEFQGMDSYLMDMYAKSGLIKKAQILFGESKDLSRDQATWNTMICGNAQNGLIEEAFCVLRQMLGSIMFPNAVTIASILPACSQIGSIGLGKQLHCFAIRRSLGCNVFVGSALVDMYSKLGAIASAERVFSAAGTKSAVTYTNMILGYGQNGMGAKALSLFNEMQNSGLRPDAITFIAILSACSYAGLVEEGLRIFDSMEEKYGIKPSTEHYACVVDMLGRDCCLEEAIEMAEKLGNEGSAIQAWGSLLVACRTHRRHELAKIVAKKLLDMESRQSKNGYHVLLSHIYADEGNWETADKVRKDMRERGQRKEIGCSWIEASGHVNYFVSKDVKHQQSEHIYGMLETLVADMKDVDDSPLRYSQMDQTSDIDACIALPLQAERYRFQET</sequence>
<name>A0A9Q1K4S4_9CARY</name>
<dbReference type="OrthoDB" id="756178at2759"/>
<dbReference type="AlphaFoldDB" id="A0A9Q1K4S4"/>
<keyword evidence="5" id="KW-0809">Transit peptide</keyword>
<dbReference type="Pfam" id="PF01535">
    <property type="entry name" value="PPR"/>
    <property type="match status" value="4"/>
</dbReference>
<proteinExistence type="predicted"/>
<dbReference type="InterPro" id="IPR002885">
    <property type="entry name" value="PPR_rpt"/>
</dbReference>
<evidence type="ECO:0000313" key="8">
    <source>
        <dbReference type="EMBL" id="KAJ8436367.1"/>
    </source>
</evidence>